<evidence type="ECO:0000313" key="1">
    <source>
        <dbReference type="EMBL" id="KAJ8365878.1"/>
    </source>
</evidence>
<reference evidence="1" key="1">
    <citation type="journal article" date="2023" name="Science">
        <title>Genome structures resolve the early diversification of teleost fishes.</title>
        <authorList>
            <person name="Parey E."/>
            <person name="Louis A."/>
            <person name="Montfort J."/>
            <person name="Bouchez O."/>
            <person name="Roques C."/>
            <person name="Iampietro C."/>
            <person name="Lluch J."/>
            <person name="Castinel A."/>
            <person name="Donnadieu C."/>
            <person name="Desvignes T."/>
            <person name="Floi Bucao C."/>
            <person name="Jouanno E."/>
            <person name="Wen M."/>
            <person name="Mejri S."/>
            <person name="Dirks R."/>
            <person name="Jansen H."/>
            <person name="Henkel C."/>
            <person name="Chen W.J."/>
            <person name="Zahm M."/>
            <person name="Cabau C."/>
            <person name="Klopp C."/>
            <person name="Thompson A.W."/>
            <person name="Robinson-Rechavi M."/>
            <person name="Braasch I."/>
            <person name="Lecointre G."/>
            <person name="Bobe J."/>
            <person name="Postlethwait J.H."/>
            <person name="Berthelot C."/>
            <person name="Roest Crollius H."/>
            <person name="Guiguen Y."/>
        </authorList>
    </citation>
    <scope>NUCLEOTIDE SEQUENCE</scope>
    <source>
        <strain evidence="1">WJC10195</strain>
    </source>
</reference>
<accession>A0A9Q1FTN7</accession>
<organism evidence="1 2">
    <name type="scientific">Synaphobranchus kaupii</name>
    <name type="common">Kaup's arrowtooth eel</name>
    <dbReference type="NCBI Taxonomy" id="118154"/>
    <lineage>
        <taxon>Eukaryota</taxon>
        <taxon>Metazoa</taxon>
        <taxon>Chordata</taxon>
        <taxon>Craniata</taxon>
        <taxon>Vertebrata</taxon>
        <taxon>Euteleostomi</taxon>
        <taxon>Actinopterygii</taxon>
        <taxon>Neopterygii</taxon>
        <taxon>Teleostei</taxon>
        <taxon>Anguilliformes</taxon>
        <taxon>Synaphobranchidae</taxon>
        <taxon>Synaphobranchus</taxon>
    </lineage>
</organism>
<proteinExistence type="predicted"/>
<gene>
    <name evidence="1" type="ORF">SKAU_G00147090</name>
</gene>
<comment type="caution">
    <text evidence="1">The sequence shown here is derived from an EMBL/GenBank/DDBJ whole genome shotgun (WGS) entry which is preliminary data.</text>
</comment>
<dbReference type="Proteomes" id="UP001152622">
    <property type="component" value="Chromosome 4"/>
</dbReference>
<dbReference type="AlphaFoldDB" id="A0A9Q1FTN7"/>
<protein>
    <submittedName>
        <fullName evidence="1">Uncharacterized protein</fullName>
    </submittedName>
</protein>
<name>A0A9Q1FTN7_SYNKA</name>
<sequence>MQLSVSNFDREHPQNSPGSYLWPYAGRWGCSRTDSDCLSCGVAPLIRSLQTALRSFSRLYSPSPDTDTGALHRRGDQFCEHKTQDLVVVHWHALSTRGRAWLVLLIPNGAPHSPSSVREKALTDGIWFLGIPDRGSDEGALGNWAHLPRSP</sequence>
<evidence type="ECO:0000313" key="2">
    <source>
        <dbReference type="Proteomes" id="UP001152622"/>
    </source>
</evidence>
<dbReference type="EMBL" id="JAINUF010000004">
    <property type="protein sequence ID" value="KAJ8365878.1"/>
    <property type="molecule type" value="Genomic_DNA"/>
</dbReference>
<keyword evidence="2" id="KW-1185">Reference proteome</keyword>